<dbReference type="Gene3D" id="3.40.50.450">
    <property type="match status" value="1"/>
</dbReference>
<protein>
    <recommendedName>
        <fullName evidence="3">AMP nucleosidase</fullName>
    </recommendedName>
</protein>
<keyword evidence="2" id="KW-1185">Reference proteome</keyword>
<dbReference type="EMBL" id="CP075587">
    <property type="protein sequence ID" value="QYF48609.1"/>
    <property type="molecule type" value="Genomic_DNA"/>
</dbReference>
<dbReference type="RefSeq" id="WP_215216586.1">
    <property type="nucleotide sequence ID" value="NZ_CP075587.1"/>
</dbReference>
<gene>
    <name evidence="1" type="ORF">RHABOEDO_000800</name>
</gene>
<evidence type="ECO:0008006" key="3">
    <source>
        <dbReference type="Google" id="ProtNLM"/>
    </source>
</evidence>
<evidence type="ECO:0000313" key="1">
    <source>
        <dbReference type="EMBL" id="QYF48609.1"/>
    </source>
</evidence>
<proteinExistence type="predicted"/>
<name>A0ABX8V5V9_9BACT</name>
<reference evidence="1 2" key="1">
    <citation type="journal article" date="2022" name="bioRxiv">
        <title>Ecology and evolution of chlamydial symbionts of arthropods.</title>
        <authorList>
            <person name="Halter T."/>
            <person name="Koestlbacher S."/>
            <person name="Collingro A."/>
            <person name="Sixt B.S."/>
            <person name="Toenshoff E.R."/>
            <person name="Hendrickx F."/>
            <person name="Kostanjsek R."/>
            <person name="Horn M."/>
        </authorList>
    </citation>
    <scope>NUCLEOTIDE SEQUENCE [LARGE SCALE GENOMIC DNA]</scope>
    <source>
        <strain evidence="1">W744xW776</strain>
    </source>
</reference>
<sequence>MESYLLAHHYDLITPDGLVTKMDRPFSELLNVEIQIQNISPAFVGFRIDPVHITFNLKSTLAQLGLNAVLQEIDLKEKNAFAMAKVQLQAYGKIALALFDFIQQGSYIGKLFAADPRRKVRDPDYLMRMFERSDRKGRPLLSLAGHKGRDELLLEKIDGRTVAFLPLQNGILSYDEKAILGLLPTLSKALIHPSFRLRTLIQLDQTWIAGTKRQVQENQILLVRTAPLHIRTAFGKVVNEFLPKAVTHTTADVLEPDTTASGDVYELFGSSQEDVSIIPIEFYTLEPHREHVFFTDRDQLQNCLEDSSKLFQAFETAPTPSYHRTAVFIVKGEQLLNLKPKNWIVRDTHKTPFPGLFHPSEQALLVQNYIEQQACYLFLKYIEDGLITSQGILLTRYFPSPLMKRMLLSNSVQRCLKGIFFKTPSLAYGNFFSHEDRSLLLDLASFGIPVYWVDDTTNKVLQYTPKPGKDSGMFVPGPLVDAFIRSTTFGIYGSTLITGIFEEELTALLKGLIQMRSFLNHPLLNENTPIALVTGGGPGIMEVGNRVAERIGVLSCANLVDFRNSNNLNIQEQKQNAYVKAKMTYRLDHLVERQAEFNLDFPIILPGGFGTDFEQCLEEVRRKVGSIAPTPVLLFGDSHFWQQKITSRFQSNLKLGTIKESEWVSNCFYCIQNATQGLKIYEQYFSGTLPIGSEYPPSPDGFVIVT</sequence>
<dbReference type="SUPFAM" id="SSF102405">
    <property type="entry name" value="MCP/YpsA-like"/>
    <property type="match status" value="1"/>
</dbReference>
<evidence type="ECO:0000313" key="2">
    <source>
        <dbReference type="Proteomes" id="UP000826014"/>
    </source>
</evidence>
<dbReference type="Proteomes" id="UP000826014">
    <property type="component" value="Chromosome"/>
</dbReference>
<accession>A0ABX8V5V9</accession>
<organism evidence="1 2">
    <name type="scientific">Candidatus Rhabdochlamydia oedothoracis</name>
    <dbReference type="NCBI Taxonomy" id="2720720"/>
    <lineage>
        <taxon>Bacteria</taxon>
        <taxon>Pseudomonadati</taxon>
        <taxon>Chlamydiota</taxon>
        <taxon>Chlamydiia</taxon>
        <taxon>Parachlamydiales</taxon>
        <taxon>Candidatus Rhabdochlamydiaceae</taxon>
        <taxon>Candidatus Rhabdochlamydia</taxon>
    </lineage>
</organism>